<reference evidence="2" key="1">
    <citation type="submission" date="2021-02" db="EMBL/GenBank/DDBJ databases">
        <authorList>
            <person name="Nowell W R."/>
        </authorList>
    </citation>
    <scope>NUCLEOTIDE SEQUENCE</scope>
    <source>
        <strain evidence="2">Ploen Becks lab</strain>
    </source>
</reference>
<feature type="chain" id="PRO_5032538843" evidence="1">
    <location>
        <begin position="27"/>
        <end position="89"/>
    </location>
</feature>
<gene>
    <name evidence="2" type="ORF">OXX778_LOCUS1362</name>
</gene>
<dbReference type="Proteomes" id="UP000663879">
    <property type="component" value="Unassembled WGS sequence"/>
</dbReference>
<name>A0A813M6A3_9BILA</name>
<dbReference type="AlphaFoldDB" id="A0A813M6A3"/>
<organism evidence="2 3">
    <name type="scientific">Brachionus calyciflorus</name>
    <dbReference type="NCBI Taxonomy" id="104777"/>
    <lineage>
        <taxon>Eukaryota</taxon>
        <taxon>Metazoa</taxon>
        <taxon>Spiralia</taxon>
        <taxon>Gnathifera</taxon>
        <taxon>Rotifera</taxon>
        <taxon>Eurotatoria</taxon>
        <taxon>Monogononta</taxon>
        <taxon>Pseudotrocha</taxon>
        <taxon>Ploima</taxon>
        <taxon>Brachionidae</taxon>
        <taxon>Brachionus</taxon>
    </lineage>
</organism>
<protein>
    <submittedName>
        <fullName evidence="2">Uncharacterized protein</fullName>
    </submittedName>
</protein>
<dbReference type="EMBL" id="CAJNOC010000085">
    <property type="protein sequence ID" value="CAF0713635.1"/>
    <property type="molecule type" value="Genomic_DNA"/>
</dbReference>
<comment type="caution">
    <text evidence="2">The sequence shown here is derived from an EMBL/GenBank/DDBJ whole genome shotgun (WGS) entry which is preliminary data.</text>
</comment>
<evidence type="ECO:0000256" key="1">
    <source>
        <dbReference type="SAM" id="SignalP"/>
    </source>
</evidence>
<keyword evidence="1" id="KW-0732">Signal</keyword>
<accession>A0A813M6A3</accession>
<sequence length="89" mass="10018">MASYGGKLYSMLYLLIGLVLLSTIYCKPIGLSNNKLVKKLESQLNKQNVFINVEDFSENEIKNLRDLLAKFGKPGMDIKPNKFGKDTFG</sequence>
<evidence type="ECO:0000313" key="2">
    <source>
        <dbReference type="EMBL" id="CAF0713635.1"/>
    </source>
</evidence>
<proteinExistence type="predicted"/>
<keyword evidence="3" id="KW-1185">Reference proteome</keyword>
<feature type="signal peptide" evidence="1">
    <location>
        <begin position="1"/>
        <end position="26"/>
    </location>
</feature>
<evidence type="ECO:0000313" key="3">
    <source>
        <dbReference type="Proteomes" id="UP000663879"/>
    </source>
</evidence>